<feature type="compositionally biased region" description="Polar residues" evidence="10">
    <location>
        <begin position="455"/>
        <end position="465"/>
    </location>
</feature>
<dbReference type="InterPro" id="IPR011516">
    <property type="entry name" value="Shugoshin_N"/>
</dbReference>
<dbReference type="GO" id="GO:0000779">
    <property type="term" value="C:condensed chromosome, centromeric region"/>
    <property type="evidence" value="ECO:0007669"/>
    <property type="project" value="UniProtKB-ARBA"/>
</dbReference>
<dbReference type="HOGENOM" id="CLU_013723_2_0_1"/>
<feature type="compositionally biased region" description="Basic and acidic residues" evidence="10">
    <location>
        <begin position="432"/>
        <end position="441"/>
    </location>
</feature>
<evidence type="ECO:0008006" key="15">
    <source>
        <dbReference type="Google" id="ProtNLM"/>
    </source>
</evidence>
<dbReference type="EMBL" id="KN846974">
    <property type="protein sequence ID" value="KIW77098.1"/>
    <property type="molecule type" value="Genomic_DNA"/>
</dbReference>
<feature type="region of interest" description="Disordered" evidence="10">
    <location>
        <begin position="425"/>
        <end position="761"/>
    </location>
</feature>
<dbReference type="Pfam" id="PF07558">
    <property type="entry name" value="Shugoshin_N"/>
    <property type="match status" value="1"/>
</dbReference>
<accession>A0A0D2G8T4</accession>
<dbReference type="Proteomes" id="UP000053029">
    <property type="component" value="Unassembled WGS sequence"/>
</dbReference>
<keyword evidence="4" id="KW-0132">Cell division</keyword>
<evidence type="ECO:0000256" key="9">
    <source>
        <dbReference type="SAM" id="Coils"/>
    </source>
</evidence>
<dbReference type="RefSeq" id="XP_013280906.1">
    <property type="nucleotide sequence ID" value="XM_013425452.1"/>
</dbReference>
<dbReference type="VEuPathDB" id="FungiDB:Z517_09544"/>
<evidence type="ECO:0000256" key="3">
    <source>
        <dbReference type="ARBA" id="ARBA00022454"/>
    </source>
</evidence>
<evidence type="ECO:0000256" key="1">
    <source>
        <dbReference type="ARBA" id="ARBA00004584"/>
    </source>
</evidence>
<keyword evidence="5" id="KW-0159">Chromosome partition</keyword>
<feature type="domain" description="Shugoshin C-terminal" evidence="11">
    <location>
        <begin position="486"/>
        <end position="509"/>
    </location>
</feature>
<feature type="compositionally biased region" description="Polar residues" evidence="10">
    <location>
        <begin position="653"/>
        <end position="674"/>
    </location>
</feature>
<protein>
    <recommendedName>
        <fullName evidence="15">Shugoshin C-terminal domain-containing protein</fullName>
    </recommendedName>
</protein>
<sequence>MNHDLPWRSSMIPPFRRQKALNPVSLPPLQKSQTLRYSVLAHADERTYAVKRRFIRQNREIARVNSTQSQRIRNLETEISRLVAENVSLREQAIAAQAEAERWRATSSVNAEILDLRDRLNKKVEEVAEMLVEMGNIPEKAARKGRRKSRLVRTTMSSATEQEWRNRLSTREAFAQERADLYDGRLPSIHEDKLYPRRTLETSELLALREEAALQQAAESPEIGPPPVVHFDVPSEPPEVDAARMSEDENAGEEVMQLPSLLERRRKRRTSALIHDLPTEETPVPDEQPIKPSQQLLKSGAKRKLDVSELDEPVLQHPSNENDDFVYQRRQEIWSNATVNSKKASRFTRPPGRENGDAIDLTKQLSPQKPAVATRKILAPKSTNSPAKRRVQVSEKLKDDRDLQVNHTIVKPTRRKESQARVAIDSLVSGSNDHDEEKDIPPKTPAAEAADILSPVSTEPSSRTTHQTKEAAVLNSVEDVLNGSIGRGSRRPRPQISYAEPNLRDKMRRPGKGLVGAIEGIEKQKENPSNNRGTSVERAKSEGAKVKQEGEIHHEDDRWNDLAMPTSTASKKDEPISPLRGKEKKGKEDDETRKSGKQLKRNTADELESAVDRLSIFDPPLSSPVDDSKEMRTDADDHRSSKSSAGARRKPLSSATTTTRRHSMQPSSGDSANLPSAPRHLSSGSAKSDANVPPSRPSSAASLRGDATSSGRTSVTKDFRRSHSISSSVKEKEAASSSGGTGLNESSREERALNRRRSMMV</sequence>
<feature type="region of interest" description="Disordered" evidence="10">
    <location>
        <begin position="378"/>
        <end position="405"/>
    </location>
</feature>
<dbReference type="GeneID" id="25309034"/>
<feature type="coiled-coil region" evidence="9">
    <location>
        <begin position="65"/>
        <end position="99"/>
    </location>
</feature>
<evidence type="ECO:0000256" key="7">
    <source>
        <dbReference type="ARBA" id="ARBA00023306"/>
    </source>
</evidence>
<dbReference type="STRING" id="1442368.A0A0D2G8T4"/>
<feature type="domain" description="Shugoshin N-terminal coiled-coil" evidence="12">
    <location>
        <begin position="50"/>
        <end position="94"/>
    </location>
</feature>
<feature type="compositionally biased region" description="Basic and acidic residues" evidence="10">
    <location>
        <begin position="535"/>
        <end position="560"/>
    </location>
</feature>
<dbReference type="Pfam" id="PF07557">
    <property type="entry name" value="Shugoshin_C"/>
    <property type="match status" value="1"/>
</dbReference>
<evidence type="ECO:0000256" key="5">
    <source>
        <dbReference type="ARBA" id="ARBA00022829"/>
    </source>
</evidence>
<name>A0A0D2G8T4_9EURO</name>
<keyword evidence="6 9" id="KW-0175">Coiled coil</keyword>
<proteinExistence type="inferred from homology"/>
<feature type="compositionally biased region" description="Basic and acidic residues" evidence="10">
    <location>
        <begin position="585"/>
        <end position="594"/>
    </location>
</feature>
<feature type="compositionally biased region" description="Basic and acidic residues" evidence="10">
    <location>
        <begin position="392"/>
        <end position="404"/>
    </location>
</feature>
<keyword evidence="14" id="KW-1185">Reference proteome</keyword>
<keyword evidence="8" id="KW-0137">Centromere</keyword>
<feature type="compositionally biased region" description="Basic and acidic residues" evidence="10">
    <location>
        <begin position="626"/>
        <end position="640"/>
    </location>
</feature>
<evidence type="ECO:0000256" key="4">
    <source>
        <dbReference type="ARBA" id="ARBA00022618"/>
    </source>
</evidence>
<evidence type="ECO:0000256" key="6">
    <source>
        <dbReference type="ARBA" id="ARBA00023054"/>
    </source>
</evidence>
<dbReference type="OrthoDB" id="5394106at2759"/>
<dbReference type="GO" id="GO:0045132">
    <property type="term" value="P:meiotic chromosome segregation"/>
    <property type="evidence" value="ECO:0007669"/>
    <property type="project" value="InterPro"/>
</dbReference>
<dbReference type="GO" id="GO:0005634">
    <property type="term" value="C:nucleus"/>
    <property type="evidence" value="ECO:0007669"/>
    <property type="project" value="InterPro"/>
</dbReference>
<comment type="subcellular location">
    <subcellularLocation>
        <location evidence="1">Chromosome</location>
        <location evidence="1">Centromere</location>
    </subcellularLocation>
</comment>
<evidence type="ECO:0000259" key="11">
    <source>
        <dbReference type="Pfam" id="PF07557"/>
    </source>
</evidence>
<evidence type="ECO:0000313" key="14">
    <source>
        <dbReference type="Proteomes" id="UP000053029"/>
    </source>
</evidence>
<feature type="compositionally biased region" description="Polar residues" evidence="10">
    <location>
        <begin position="152"/>
        <end position="161"/>
    </location>
</feature>
<evidence type="ECO:0000256" key="8">
    <source>
        <dbReference type="ARBA" id="ARBA00023328"/>
    </source>
</evidence>
<keyword evidence="7" id="KW-0131">Cell cycle</keyword>
<reference evidence="13 14" key="1">
    <citation type="submission" date="2015-01" db="EMBL/GenBank/DDBJ databases">
        <title>The Genome Sequence of Fonsecaea pedrosoi CBS 271.37.</title>
        <authorList>
            <consortium name="The Broad Institute Genomics Platform"/>
            <person name="Cuomo C."/>
            <person name="de Hoog S."/>
            <person name="Gorbushina A."/>
            <person name="Stielow B."/>
            <person name="Teixiera M."/>
            <person name="Abouelleil A."/>
            <person name="Chapman S.B."/>
            <person name="Priest M."/>
            <person name="Young S.K."/>
            <person name="Wortman J."/>
            <person name="Nusbaum C."/>
            <person name="Birren B."/>
        </authorList>
    </citation>
    <scope>NUCLEOTIDE SEQUENCE [LARGE SCALE GENOMIC DNA]</scope>
    <source>
        <strain evidence="13 14">CBS 271.37</strain>
    </source>
</reference>
<evidence type="ECO:0000313" key="13">
    <source>
        <dbReference type="EMBL" id="KIW77098.1"/>
    </source>
</evidence>
<evidence type="ECO:0000256" key="2">
    <source>
        <dbReference type="ARBA" id="ARBA00010845"/>
    </source>
</evidence>
<feature type="region of interest" description="Disordered" evidence="10">
    <location>
        <begin position="142"/>
        <end position="164"/>
    </location>
</feature>
<dbReference type="AlphaFoldDB" id="A0A0D2G8T4"/>
<evidence type="ECO:0000259" key="12">
    <source>
        <dbReference type="Pfam" id="PF07558"/>
    </source>
</evidence>
<dbReference type="InterPro" id="IPR011515">
    <property type="entry name" value="Shugoshin_C"/>
</dbReference>
<evidence type="ECO:0000256" key="10">
    <source>
        <dbReference type="SAM" id="MobiDB-lite"/>
    </source>
</evidence>
<organism evidence="13 14">
    <name type="scientific">Fonsecaea pedrosoi CBS 271.37</name>
    <dbReference type="NCBI Taxonomy" id="1442368"/>
    <lineage>
        <taxon>Eukaryota</taxon>
        <taxon>Fungi</taxon>
        <taxon>Dikarya</taxon>
        <taxon>Ascomycota</taxon>
        <taxon>Pezizomycotina</taxon>
        <taxon>Eurotiomycetes</taxon>
        <taxon>Chaetothyriomycetidae</taxon>
        <taxon>Chaetothyriales</taxon>
        <taxon>Herpotrichiellaceae</taxon>
        <taxon>Fonsecaea</taxon>
    </lineage>
</organism>
<feature type="region of interest" description="Disordered" evidence="10">
    <location>
        <begin position="244"/>
        <end position="264"/>
    </location>
</feature>
<gene>
    <name evidence="13" type="ORF">Z517_09544</name>
</gene>
<comment type="similarity">
    <text evidence="2">Belongs to the shugoshin family.</text>
</comment>
<dbReference type="GO" id="GO:0051301">
    <property type="term" value="P:cell division"/>
    <property type="evidence" value="ECO:0007669"/>
    <property type="project" value="UniProtKB-KW"/>
</dbReference>
<feature type="region of interest" description="Disordered" evidence="10">
    <location>
        <begin position="339"/>
        <end position="360"/>
    </location>
</feature>
<keyword evidence="3" id="KW-0158">Chromosome</keyword>